<evidence type="ECO:0000313" key="2">
    <source>
        <dbReference type="Proteomes" id="UP000001025"/>
    </source>
</evidence>
<sequence length="95" mass="10498">MVLCRHIVRCDRRGHYPSNQEIRYKDVHCRTGCHGWSPGTSPRTRRKPTNSAAIFSTQNDSVEIMCGDRAKLAELGRSIRDGWRSGVGLGAGATA</sequence>
<keyword evidence="2" id="KW-1185">Reference proteome</keyword>
<dbReference type="AlphaFoldDB" id="Q7UUF5"/>
<dbReference type="HOGENOM" id="CLU_2370862_0_0_0"/>
<dbReference type="Proteomes" id="UP000001025">
    <property type="component" value="Chromosome"/>
</dbReference>
<gene>
    <name evidence="1" type="ordered locus">RB3326</name>
</gene>
<dbReference type="EnsemblBacteria" id="CAD73125">
    <property type="protein sequence ID" value="CAD73125"/>
    <property type="gene ID" value="RB3326"/>
</dbReference>
<accession>Q7UUF5</accession>
<reference evidence="1 2" key="1">
    <citation type="journal article" date="2003" name="Proc. Natl. Acad. Sci. U.S.A.">
        <title>Complete genome sequence of the marine planctomycete Pirellula sp. strain 1.</title>
        <authorList>
            <person name="Gloeckner F.O."/>
            <person name="Kube M."/>
            <person name="Bauer M."/>
            <person name="Teeling H."/>
            <person name="Lombardot T."/>
            <person name="Ludwig W."/>
            <person name="Gade D."/>
            <person name="Beck A."/>
            <person name="Borzym K."/>
            <person name="Heitmann K."/>
            <person name="Rabus R."/>
            <person name="Schlesner H."/>
            <person name="Amann R."/>
            <person name="Reinhardt R."/>
        </authorList>
    </citation>
    <scope>NUCLEOTIDE SEQUENCE [LARGE SCALE GENOMIC DNA]</scope>
    <source>
        <strain evidence="2">DSM 10527 / NCIMB 13988 / SH1</strain>
    </source>
</reference>
<protein>
    <submittedName>
        <fullName evidence="1">Uncharacterized protein</fullName>
    </submittedName>
</protein>
<organism evidence="1 2">
    <name type="scientific">Rhodopirellula baltica (strain DSM 10527 / NCIMB 13988 / SH1)</name>
    <dbReference type="NCBI Taxonomy" id="243090"/>
    <lineage>
        <taxon>Bacteria</taxon>
        <taxon>Pseudomonadati</taxon>
        <taxon>Planctomycetota</taxon>
        <taxon>Planctomycetia</taxon>
        <taxon>Pirellulales</taxon>
        <taxon>Pirellulaceae</taxon>
        <taxon>Rhodopirellula</taxon>
    </lineage>
</organism>
<dbReference type="KEGG" id="rba:RB3326"/>
<evidence type="ECO:0000313" key="1">
    <source>
        <dbReference type="EMBL" id="CAD73125.1"/>
    </source>
</evidence>
<name>Q7UUF5_RHOBA</name>
<dbReference type="STRING" id="243090.RB3326"/>
<dbReference type="InParanoid" id="Q7UUF5"/>
<proteinExistence type="predicted"/>
<dbReference type="EMBL" id="BX294138">
    <property type="protein sequence ID" value="CAD73125.1"/>
    <property type="molecule type" value="Genomic_DNA"/>
</dbReference>